<dbReference type="InterPro" id="IPR013320">
    <property type="entry name" value="ConA-like_dom_sf"/>
</dbReference>
<evidence type="ECO:0000256" key="7">
    <source>
        <dbReference type="ARBA" id="ARBA00023034"/>
    </source>
</evidence>
<evidence type="ECO:0000256" key="8">
    <source>
        <dbReference type="ARBA" id="ARBA00023136"/>
    </source>
</evidence>
<dbReference type="GO" id="GO:0008378">
    <property type="term" value="F:galactosyltransferase activity"/>
    <property type="evidence" value="ECO:0007669"/>
    <property type="project" value="UniProtKB-ARBA"/>
</dbReference>
<evidence type="ECO:0000313" key="11">
    <source>
        <dbReference type="EMBL" id="CUK24532.1"/>
    </source>
</evidence>
<dbReference type="PANTHER" id="PTHR22916:SF51">
    <property type="entry name" value="GLYCOSYLTRANSFERASE EPSH-RELATED"/>
    <property type="match status" value="1"/>
</dbReference>
<keyword evidence="4" id="KW-0812">Transmembrane</keyword>
<evidence type="ECO:0000313" key="12">
    <source>
        <dbReference type="Proteomes" id="UP000051184"/>
    </source>
</evidence>
<evidence type="ECO:0000256" key="1">
    <source>
        <dbReference type="ARBA" id="ARBA00004323"/>
    </source>
</evidence>
<evidence type="ECO:0000256" key="4">
    <source>
        <dbReference type="ARBA" id="ARBA00022692"/>
    </source>
</evidence>
<evidence type="ECO:0000256" key="2">
    <source>
        <dbReference type="ARBA" id="ARBA00022676"/>
    </source>
</evidence>
<reference evidence="12" key="1">
    <citation type="submission" date="2015-09" db="EMBL/GenBank/DDBJ databases">
        <authorList>
            <person name="Rodrigo-Torres Lidia"/>
            <person name="Arahal R.David."/>
        </authorList>
    </citation>
    <scope>NUCLEOTIDE SEQUENCE [LARGE SCALE GENOMIC DNA]</scope>
    <source>
        <strain evidence="12">CECT 5114</strain>
    </source>
</reference>
<evidence type="ECO:0000259" key="10">
    <source>
        <dbReference type="Pfam" id="PF00535"/>
    </source>
</evidence>
<dbReference type="SUPFAM" id="SSF49899">
    <property type="entry name" value="Concanavalin A-like lectins/glucanases"/>
    <property type="match status" value="1"/>
</dbReference>
<dbReference type="EC" id="2.4.-.-" evidence="11"/>
<dbReference type="InterPro" id="IPR029044">
    <property type="entry name" value="Nucleotide-diphossugar_trans"/>
</dbReference>
<evidence type="ECO:0000256" key="5">
    <source>
        <dbReference type="ARBA" id="ARBA00022968"/>
    </source>
</evidence>
<dbReference type="InterPro" id="IPR002659">
    <property type="entry name" value="Glyco_trans_31"/>
</dbReference>
<dbReference type="Gene3D" id="3.90.550.10">
    <property type="entry name" value="Spore Coat Polysaccharide Biosynthesis Protein SpsA, Chain A"/>
    <property type="match status" value="2"/>
</dbReference>
<keyword evidence="12" id="KW-1185">Reference proteome</keyword>
<dbReference type="Pfam" id="PF01762">
    <property type="entry name" value="Galactosyl_T"/>
    <property type="match status" value="1"/>
</dbReference>
<name>A0A0P1ILP9_9RHOB</name>
<dbReference type="EMBL" id="CYUE01000002">
    <property type="protein sequence ID" value="CUK24532.1"/>
    <property type="molecule type" value="Genomic_DNA"/>
</dbReference>
<dbReference type="InterPro" id="IPR001173">
    <property type="entry name" value="Glyco_trans_2-like"/>
</dbReference>
<keyword evidence="6" id="KW-1133">Transmembrane helix</keyword>
<organism evidence="11 12">
    <name type="scientific">Cognatishimia activa</name>
    <dbReference type="NCBI Taxonomy" id="1715691"/>
    <lineage>
        <taxon>Bacteria</taxon>
        <taxon>Pseudomonadati</taxon>
        <taxon>Pseudomonadota</taxon>
        <taxon>Alphaproteobacteria</taxon>
        <taxon>Rhodobacterales</taxon>
        <taxon>Paracoccaceae</taxon>
        <taxon>Cognatishimia</taxon>
    </lineage>
</organism>
<dbReference type="Proteomes" id="UP000051184">
    <property type="component" value="Unassembled WGS sequence"/>
</dbReference>
<sequence>MTPAISVIIPVYNVAAYVGDCITSLRRQTFSDFEAIVVDDESADASVQAALDAIGEDRRFRLIEQNHGGLSVARNKGLNLARGQHISFIDSDDMVAPDFLEKLKSSLDVSNADWVACAIQFKFPDGTGRAHSAIHGDAELFNHKVPRRYQFRSSTDVIRHFPSAWNKLYRRTFIGDLRFEEGKQFEDHLFFHQLAARTDHIMHLPEPLYVQTKGRSGQITGQDDDRVFEQLEVLESLRLVLEESPHGDGKLAFERLASRLVFERSTAIKNTTRRFNFAKASAAFFDDNNLIFSPDWDPDIARSWGMEMAGELPVSIVIPWNGRDLAAMRSTLRSIAQLQGPQREVLVVCKDDQAVRRCRQEFSGIVILQDRARRKSAARALGLKKAQGQYVVFLNAGDSLDPVTLLHWSETMLRDDADMGVAGHRRTNDHSAFKSRRKPPFEPLAKGVATALGLDPCLSSKIFRRNALLKWLGPGLQTFPDEIPIILNAAIALSSTHIEGSHVTVAPLKPPSPRHLLRLFFFSRAITSKVDKGLHAELPAGWQRRLFARLLRIEIDRIKARSMPTRIAWLTLLAITTFLKGFAGPIPNPAGFDVDFSPRKMMVFDPVGALRHLLGRPRPFPFAQRQAQLDTKIQQGSQNCQNRRSMYFPLSAQALFRCRISFEAHEYANINFASKEQLSIPFHLSFRFKEQTLVFNRRNKAGVWSREKPINLPLKKSGCDVEIRFNGKHVSCLVDKEKVLRRRWCANKAAVSQVDLQGGIRPIALYPDLQSRTLALDQRLHLIADEVPACSTIQIRHFVDRLPLEVCDPQDIDGKNAAHLPGRLWRGLRTKEPLHLQVLDASGRPVGAPLLISRDEMQQRLEMILTVPVSASDCTLAICILEHLWHGEFFNKLSPAAQTQALRIAKCYDLTSLLPFAMENIGPQRLASPPNSEQTAIATALARIAAAPSAVDPIEVLAQLPIAKSATAHLYLSLVEFFCSKDRDFERFFEFTVQKGIAPAVDPTTADNLWELSASLPFYYLDRRYEDLSTALGRIASDTKHDWIVTTALAWIIRKLIDDKTLKSEFRFELLHGILGVLDARRLDYFSRIHCVELTNACATLIQNISRISPTQRPEVIQTCLRSYGLSRQFWAHVDLQNQNLPDAVRHAGQDFRDMERALTDPASESTADSEFALNAFDTIGCADANRFRRDLFGPTESGLISKVGTTENAVLACHPNSAQAALRALAHPLGPAVTGAFSNFAKEGFDQITTNSGELPETLEGVSDDAHSSLDGIVVIFSCQKNLNSHLPALRESWVKDLDRYGIPYIVIVGDGNGTREGDTVFLDAPDDYDGLPAKMLAAIRWVRDTTEHRFLYKIDDDCFLNVEQFIKTFRGRDFDYVGRPLRREPGDTDRAWHQIKSSSDRGRFEFDKSVEPSVYADGGSGYALSRRAMTAALDVADSPDGLKLLQISFMEDKLLGDLLALQGIELQSSGYHSAIYRRMTAQGKPVAHWHNNFTPSKTAPVLQVHLDSHEPLPQLMVQKEKHGLRPKKIWPSYQNAQLGYQSNALEMVSSKNSAKRARDSEVAVVSCMRNEMFMLPHFMRHYRGLGVDSFLIADNNSDDGTLEYLLEQDDVTAFTVDTDYNHSHYGVAWQQAMISAFRVGKWSLVADTDELFFWQKERDQCLPGLLKTSAFAEAEAMRIFMLDMYPKYALSETHFASGSPFDEARYCDAHPFLTNWPGRGVFSDQTTWTSAVRHRLIPNTRPDLFVAQKIALLRYQPWMRLSAGLHFVGDAKLATTEAFFGHFKYHADFRRKAAAEAARKQHFNSAEEYENYRALISEGRDQVYEPDLSVHWTDCRFVQERLT</sequence>
<keyword evidence="8" id="KW-0472">Membrane</keyword>
<dbReference type="Gene3D" id="2.60.120.200">
    <property type="match status" value="1"/>
</dbReference>
<keyword evidence="5" id="KW-0735">Signal-anchor</keyword>
<evidence type="ECO:0000256" key="6">
    <source>
        <dbReference type="ARBA" id="ARBA00022989"/>
    </source>
</evidence>
<evidence type="ECO:0000259" key="9">
    <source>
        <dbReference type="Pfam" id="PF00337"/>
    </source>
</evidence>
<keyword evidence="2 11" id="KW-0328">Glycosyltransferase</keyword>
<dbReference type="PANTHER" id="PTHR22916">
    <property type="entry name" value="GLYCOSYLTRANSFERASE"/>
    <property type="match status" value="1"/>
</dbReference>
<proteinExistence type="predicted"/>
<feature type="domain" description="Galectin" evidence="9">
    <location>
        <begin position="663"/>
        <end position="761"/>
    </location>
</feature>
<accession>A0A0P1ILP9</accession>
<dbReference type="GO" id="GO:0030246">
    <property type="term" value="F:carbohydrate binding"/>
    <property type="evidence" value="ECO:0007669"/>
    <property type="project" value="InterPro"/>
</dbReference>
<dbReference type="Gene3D" id="3.90.550.50">
    <property type="match status" value="1"/>
</dbReference>
<comment type="subcellular location">
    <subcellularLocation>
        <location evidence="1">Golgi apparatus membrane</location>
        <topology evidence="1">Single-pass type II membrane protein</topology>
    </subcellularLocation>
</comment>
<evidence type="ECO:0000256" key="3">
    <source>
        <dbReference type="ARBA" id="ARBA00022679"/>
    </source>
</evidence>
<protein>
    <submittedName>
        <fullName evidence="11">Putative glycosyltransferase EpsH</fullName>
        <ecNumber evidence="11">2.4.-.-</ecNumber>
    </submittedName>
</protein>
<dbReference type="CDD" id="cd00761">
    <property type="entry name" value="Glyco_tranf_GTA_type"/>
    <property type="match status" value="2"/>
</dbReference>
<dbReference type="GO" id="GO:0016020">
    <property type="term" value="C:membrane"/>
    <property type="evidence" value="ECO:0007669"/>
    <property type="project" value="InterPro"/>
</dbReference>
<feature type="domain" description="Glycosyltransferase 2-like" evidence="10">
    <location>
        <begin position="6"/>
        <end position="174"/>
    </location>
</feature>
<gene>
    <name evidence="11" type="primary">epsH</name>
    <name evidence="11" type="ORF">TA5114_00317</name>
</gene>
<dbReference type="SUPFAM" id="SSF53448">
    <property type="entry name" value="Nucleotide-diphospho-sugar transferases"/>
    <property type="match status" value="2"/>
</dbReference>
<dbReference type="Pfam" id="PF13704">
    <property type="entry name" value="Glyco_tranf_2_4"/>
    <property type="match status" value="1"/>
</dbReference>
<keyword evidence="7" id="KW-0333">Golgi apparatus</keyword>
<feature type="domain" description="Glycosyltransferase 2-like" evidence="10">
    <location>
        <begin position="315"/>
        <end position="468"/>
    </location>
</feature>
<dbReference type="InterPro" id="IPR001079">
    <property type="entry name" value="Galectin_CRD"/>
</dbReference>
<dbReference type="Pfam" id="PF00337">
    <property type="entry name" value="Gal-bind_lectin"/>
    <property type="match status" value="1"/>
</dbReference>
<dbReference type="STRING" id="1715691.TA5113_00380"/>
<dbReference type="Pfam" id="PF00535">
    <property type="entry name" value="Glycos_transf_2"/>
    <property type="match status" value="2"/>
</dbReference>
<keyword evidence="3 11" id="KW-0808">Transferase</keyword>